<organism evidence="1 2">
    <name type="scientific">Acrocarpospora corrugata</name>
    <dbReference type="NCBI Taxonomy" id="35763"/>
    <lineage>
        <taxon>Bacteria</taxon>
        <taxon>Bacillati</taxon>
        <taxon>Actinomycetota</taxon>
        <taxon>Actinomycetes</taxon>
        <taxon>Streptosporangiales</taxon>
        <taxon>Streptosporangiaceae</taxon>
        <taxon>Acrocarpospora</taxon>
    </lineage>
</organism>
<accession>A0A5M3WHT0</accession>
<dbReference type="Proteomes" id="UP000334990">
    <property type="component" value="Unassembled WGS sequence"/>
</dbReference>
<keyword evidence="2" id="KW-1185">Reference proteome</keyword>
<sequence>MATQEEINAARRKIPRLSAQHSDDVRKLLQLIDGGAIKGKAANSLTRDLEGFDAGLKSVFRRAPALVDEARPDKV</sequence>
<name>A0A5M3WHT0_9ACTN</name>
<dbReference type="AlphaFoldDB" id="A0A5M3WHT0"/>
<dbReference type="EMBL" id="BLAD01000117">
    <property type="protein sequence ID" value="GES05898.1"/>
    <property type="molecule type" value="Genomic_DNA"/>
</dbReference>
<evidence type="ECO:0000313" key="2">
    <source>
        <dbReference type="Proteomes" id="UP000334990"/>
    </source>
</evidence>
<dbReference type="OrthoDB" id="3537083at2"/>
<comment type="caution">
    <text evidence="1">The sequence shown here is derived from an EMBL/GenBank/DDBJ whole genome shotgun (WGS) entry which is preliminary data.</text>
</comment>
<reference evidence="1 2" key="1">
    <citation type="submission" date="2019-10" db="EMBL/GenBank/DDBJ databases">
        <title>Whole genome shotgun sequence of Acrocarpospora corrugata NBRC 13972.</title>
        <authorList>
            <person name="Ichikawa N."/>
            <person name="Kimura A."/>
            <person name="Kitahashi Y."/>
            <person name="Komaki H."/>
            <person name="Oguchi A."/>
        </authorList>
    </citation>
    <scope>NUCLEOTIDE SEQUENCE [LARGE SCALE GENOMIC DNA]</scope>
    <source>
        <strain evidence="1 2">NBRC 13972</strain>
    </source>
</reference>
<gene>
    <name evidence="1" type="ORF">Acor_79670</name>
</gene>
<dbReference type="RefSeq" id="WP_155341850.1">
    <property type="nucleotide sequence ID" value="NZ_BAAABN010000070.1"/>
</dbReference>
<protein>
    <submittedName>
        <fullName evidence="1">Uncharacterized protein</fullName>
    </submittedName>
</protein>
<evidence type="ECO:0000313" key="1">
    <source>
        <dbReference type="EMBL" id="GES05898.1"/>
    </source>
</evidence>
<proteinExistence type="predicted"/>